<comment type="function">
    <text evidence="2">Pyridoxal 5'-phosphate (PLP)-binding protein, which is involved in PLP homeostasis.</text>
</comment>
<evidence type="ECO:0000256" key="1">
    <source>
        <dbReference type="ARBA" id="ARBA00022898"/>
    </source>
</evidence>
<dbReference type="InterPro" id="IPR001608">
    <property type="entry name" value="Ala_racemase_N"/>
</dbReference>
<dbReference type="SUPFAM" id="SSF51419">
    <property type="entry name" value="PLP-binding barrel"/>
    <property type="match status" value="1"/>
</dbReference>
<dbReference type="GO" id="GO:0030170">
    <property type="term" value="F:pyridoxal phosphate binding"/>
    <property type="evidence" value="ECO:0007669"/>
    <property type="project" value="UniProtKB-UniRule"/>
</dbReference>
<dbReference type="HAMAP" id="MF_02087">
    <property type="entry name" value="PLP_homeostasis"/>
    <property type="match status" value="1"/>
</dbReference>
<dbReference type="Gene3D" id="3.20.20.10">
    <property type="entry name" value="Alanine racemase"/>
    <property type="match status" value="1"/>
</dbReference>
<dbReference type="PANTHER" id="PTHR10146:SF14">
    <property type="entry name" value="PYRIDOXAL PHOSPHATE HOMEOSTASIS PROTEIN"/>
    <property type="match status" value="1"/>
</dbReference>
<evidence type="ECO:0000259" key="5">
    <source>
        <dbReference type="Pfam" id="PF01168"/>
    </source>
</evidence>
<dbReference type="PANTHER" id="PTHR10146">
    <property type="entry name" value="PROLINE SYNTHETASE CO-TRANSCRIBED BACTERIAL HOMOLOG PROTEIN"/>
    <property type="match status" value="1"/>
</dbReference>
<dbReference type="RefSeq" id="WP_153418101.1">
    <property type="nucleotide sequence ID" value="NZ_WFLM01000001.1"/>
</dbReference>
<comment type="caution">
    <text evidence="6">The sequence shown here is derived from an EMBL/GenBank/DDBJ whole genome shotgun (WGS) entry which is preliminary data.</text>
</comment>
<feature type="modified residue" description="N6-(pyridoxal phosphate)lysine" evidence="2 3">
    <location>
        <position position="37"/>
    </location>
</feature>
<name>A0A6N6VZ85_9BACT</name>
<dbReference type="InterPro" id="IPR029066">
    <property type="entry name" value="PLP-binding_barrel"/>
</dbReference>
<sequence>MSELIKKNIEDIKNKINILCNKHNRNTSDIELIAVSKFHEANKIQEAYLNGLAHFGENYIQEWQKKSDLLKPNLPDLKWHIIGHLQNNKAKFINDNVHCLQSLDSLSLAKEIENKSQLNSKLNILVQLQIDINDKNKSGIQIEKTNELLDFISQSKKLLLKGFMGIGPAEIEHNKRKDLYYTFVENSKKLWNVFYNNPQNQKPIISLGMSSDYELAIECGSTMLRMGTAIFGDRNKS</sequence>
<dbReference type="InterPro" id="IPR011078">
    <property type="entry name" value="PyrdxlP_homeostasis"/>
</dbReference>
<evidence type="ECO:0000256" key="2">
    <source>
        <dbReference type="HAMAP-Rule" id="MF_02087"/>
    </source>
</evidence>
<comment type="cofactor">
    <cofactor evidence="3">
        <name>pyridoxal 5'-phosphate</name>
        <dbReference type="ChEBI" id="CHEBI:597326"/>
    </cofactor>
</comment>
<evidence type="ECO:0000313" key="7">
    <source>
        <dbReference type="Proteomes" id="UP000437748"/>
    </source>
</evidence>
<dbReference type="PIRSF" id="PIRSF004848">
    <property type="entry name" value="YBL036c_PLPDEIII"/>
    <property type="match status" value="1"/>
</dbReference>
<dbReference type="Pfam" id="PF01168">
    <property type="entry name" value="Ala_racemase_N"/>
    <property type="match status" value="1"/>
</dbReference>
<dbReference type="CDD" id="cd00635">
    <property type="entry name" value="PLPDE_III_YBL036c_like"/>
    <property type="match status" value="1"/>
</dbReference>
<keyword evidence="7" id="KW-1185">Reference proteome</keyword>
<comment type="similarity">
    <text evidence="2 4">Belongs to the pyridoxal phosphate-binding protein YggS/PROSC family.</text>
</comment>
<gene>
    <name evidence="6" type="ORF">GCL60_01310</name>
</gene>
<reference evidence="6 7" key="1">
    <citation type="submission" date="2019-10" db="EMBL/GenBank/DDBJ databases">
        <title>New species of Slilvanegrellaceae.</title>
        <authorList>
            <person name="Pitt A."/>
            <person name="Hahn M.W."/>
        </authorList>
    </citation>
    <scope>NUCLEOTIDE SEQUENCE [LARGE SCALE GENOMIC DNA]</scope>
    <source>
        <strain evidence="6 7">SP-Ram-0.45-NSY-1</strain>
    </source>
</reference>
<organism evidence="6 7">
    <name type="scientific">Silvanigrella paludirubra</name>
    <dbReference type="NCBI Taxonomy" id="2499159"/>
    <lineage>
        <taxon>Bacteria</taxon>
        <taxon>Pseudomonadati</taxon>
        <taxon>Bdellovibrionota</taxon>
        <taxon>Oligoflexia</taxon>
        <taxon>Silvanigrellales</taxon>
        <taxon>Silvanigrellaceae</taxon>
        <taxon>Silvanigrella</taxon>
    </lineage>
</organism>
<evidence type="ECO:0000256" key="3">
    <source>
        <dbReference type="PIRSR" id="PIRSR004848-1"/>
    </source>
</evidence>
<evidence type="ECO:0000256" key="4">
    <source>
        <dbReference type="RuleBase" id="RU004514"/>
    </source>
</evidence>
<feature type="domain" description="Alanine racemase N-terminal" evidence="5">
    <location>
        <begin position="11"/>
        <end position="234"/>
    </location>
</feature>
<dbReference type="AlphaFoldDB" id="A0A6N6VZ85"/>
<keyword evidence="1 2" id="KW-0663">Pyridoxal phosphate</keyword>
<dbReference type="NCBIfam" id="TIGR00044">
    <property type="entry name" value="YggS family pyridoxal phosphate-dependent enzyme"/>
    <property type="match status" value="1"/>
</dbReference>
<dbReference type="EMBL" id="WFLM01000001">
    <property type="protein sequence ID" value="KAB8040586.1"/>
    <property type="molecule type" value="Genomic_DNA"/>
</dbReference>
<dbReference type="OrthoDB" id="5291450at2"/>
<dbReference type="Proteomes" id="UP000437748">
    <property type="component" value="Unassembled WGS sequence"/>
</dbReference>
<evidence type="ECO:0000313" key="6">
    <source>
        <dbReference type="EMBL" id="KAB8040586.1"/>
    </source>
</evidence>
<proteinExistence type="inferred from homology"/>
<accession>A0A6N6VZ85</accession>
<protein>
    <recommendedName>
        <fullName evidence="2">Pyridoxal phosphate homeostasis protein</fullName>
        <shortName evidence="2">PLP homeostasis protein</shortName>
    </recommendedName>
</protein>